<keyword evidence="2" id="KW-1185">Reference proteome</keyword>
<name>A0A8T0IER5_CERPU</name>
<dbReference type="Proteomes" id="UP000822688">
    <property type="component" value="Chromosome 4"/>
</dbReference>
<proteinExistence type="predicted"/>
<gene>
    <name evidence="1" type="ORF">KC19_4G246000</name>
</gene>
<protein>
    <submittedName>
        <fullName evidence="1">Uncharacterized protein</fullName>
    </submittedName>
</protein>
<accession>A0A8T0IER5</accession>
<dbReference type="AlphaFoldDB" id="A0A8T0IER5"/>
<dbReference type="EMBL" id="CM026424">
    <property type="protein sequence ID" value="KAG0581371.1"/>
    <property type="molecule type" value="Genomic_DNA"/>
</dbReference>
<evidence type="ECO:0000313" key="1">
    <source>
        <dbReference type="EMBL" id="KAG0581371.1"/>
    </source>
</evidence>
<organism evidence="1 2">
    <name type="scientific">Ceratodon purpureus</name>
    <name type="common">Fire moss</name>
    <name type="synonym">Dicranum purpureum</name>
    <dbReference type="NCBI Taxonomy" id="3225"/>
    <lineage>
        <taxon>Eukaryota</taxon>
        <taxon>Viridiplantae</taxon>
        <taxon>Streptophyta</taxon>
        <taxon>Embryophyta</taxon>
        <taxon>Bryophyta</taxon>
        <taxon>Bryophytina</taxon>
        <taxon>Bryopsida</taxon>
        <taxon>Dicranidae</taxon>
        <taxon>Pseudoditrichales</taxon>
        <taxon>Ditrichaceae</taxon>
        <taxon>Ceratodon</taxon>
    </lineage>
</organism>
<comment type="caution">
    <text evidence="1">The sequence shown here is derived from an EMBL/GenBank/DDBJ whole genome shotgun (WGS) entry which is preliminary data.</text>
</comment>
<evidence type="ECO:0000313" key="2">
    <source>
        <dbReference type="Proteomes" id="UP000822688"/>
    </source>
</evidence>
<sequence length="107" mass="12572">MKRWKREECEHCARDSRINLLRNWMPVCCHGPSHHPHISLMCALHNLPIRVVPLTLLQAILNLLFPHRVRLNYARMIAHWTLRNKLDSERTESPTWVALNCTVSSCL</sequence>
<reference evidence="1" key="1">
    <citation type="submission" date="2020-06" db="EMBL/GenBank/DDBJ databases">
        <title>WGS assembly of Ceratodon purpureus strain R40.</title>
        <authorList>
            <person name="Carey S.B."/>
            <person name="Jenkins J."/>
            <person name="Shu S."/>
            <person name="Lovell J.T."/>
            <person name="Sreedasyam A."/>
            <person name="Maumus F."/>
            <person name="Tiley G.P."/>
            <person name="Fernandez-Pozo N."/>
            <person name="Barry K."/>
            <person name="Chen C."/>
            <person name="Wang M."/>
            <person name="Lipzen A."/>
            <person name="Daum C."/>
            <person name="Saski C.A."/>
            <person name="Payton A.C."/>
            <person name="Mcbreen J.C."/>
            <person name="Conrad R.E."/>
            <person name="Kollar L.M."/>
            <person name="Olsson S."/>
            <person name="Huttunen S."/>
            <person name="Landis J.B."/>
            <person name="Wickett N.J."/>
            <person name="Johnson M.G."/>
            <person name="Rensing S.A."/>
            <person name="Grimwood J."/>
            <person name="Schmutz J."/>
            <person name="Mcdaniel S.F."/>
        </authorList>
    </citation>
    <scope>NUCLEOTIDE SEQUENCE</scope>
    <source>
        <strain evidence="1">R40</strain>
    </source>
</reference>